<feature type="region of interest" description="Disordered" evidence="5">
    <location>
        <begin position="28"/>
        <end position="61"/>
    </location>
</feature>
<dbReference type="Pfam" id="PF00079">
    <property type="entry name" value="Serpin"/>
    <property type="match status" value="1"/>
</dbReference>
<dbReference type="InterPro" id="IPR023796">
    <property type="entry name" value="Serpin_dom"/>
</dbReference>
<reference evidence="8" key="1">
    <citation type="submission" date="2025-05" db="UniProtKB">
        <authorList>
            <consortium name="RefSeq"/>
        </authorList>
    </citation>
    <scope>NUCLEOTIDE SEQUENCE [LARGE SCALE GENOMIC DNA]</scope>
    <source>
        <strain evidence="8">14028-0561.14</strain>
    </source>
</reference>
<dbReference type="InterPro" id="IPR023795">
    <property type="entry name" value="Serpin_CS"/>
</dbReference>
<dbReference type="SUPFAM" id="SSF56574">
    <property type="entry name" value="Serpins"/>
    <property type="match status" value="1"/>
</dbReference>
<evidence type="ECO:0000256" key="5">
    <source>
        <dbReference type="SAM" id="MobiDB-lite"/>
    </source>
</evidence>
<feature type="signal peptide" evidence="6">
    <location>
        <begin position="1"/>
        <end position="19"/>
    </location>
</feature>
<dbReference type="InterPro" id="IPR042185">
    <property type="entry name" value="Serpin_sf_2"/>
</dbReference>
<dbReference type="InterPro" id="IPR000215">
    <property type="entry name" value="Serpin_fam"/>
</dbReference>
<evidence type="ECO:0000256" key="4">
    <source>
        <dbReference type="RuleBase" id="RU000411"/>
    </source>
</evidence>
<dbReference type="GeneID" id="138928145"/>
<comment type="similarity">
    <text evidence="1 4">Belongs to the serpin family.</text>
</comment>
<evidence type="ECO:0000313" key="8">
    <source>
        <dbReference type="Proteomes" id="UP001652661"/>
    </source>
</evidence>
<feature type="domain" description="Serpin" evidence="7">
    <location>
        <begin position="120"/>
        <end position="478"/>
    </location>
</feature>
<accession>A0ABM4GDD8</accession>
<organism evidence="8 9">
    <name type="scientific">Drosophila kikkawai</name>
    <name type="common">Fruit fly</name>
    <dbReference type="NCBI Taxonomy" id="30033"/>
    <lineage>
        <taxon>Eukaryota</taxon>
        <taxon>Metazoa</taxon>
        <taxon>Ecdysozoa</taxon>
        <taxon>Arthropoda</taxon>
        <taxon>Hexapoda</taxon>
        <taxon>Insecta</taxon>
        <taxon>Pterygota</taxon>
        <taxon>Neoptera</taxon>
        <taxon>Endopterygota</taxon>
        <taxon>Diptera</taxon>
        <taxon>Brachycera</taxon>
        <taxon>Muscomorpha</taxon>
        <taxon>Ephydroidea</taxon>
        <taxon>Drosophilidae</taxon>
        <taxon>Drosophila</taxon>
        <taxon>Sophophora</taxon>
    </lineage>
</organism>
<dbReference type="SMART" id="SM00093">
    <property type="entry name" value="SERPIN"/>
    <property type="match status" value="1"/>
</dbReference>
<dbReference type="Proteomes" id="UP001652661">
    <property type="component" value="Chromosome 2L"/>
</dbReference>
<evidence type="ECO:0000256" key="1">
    <source>
        <dbReference type="ARBA" id="ARBA00009500"/>
    </source>
</evidence>
<keyword evidence="8" id="KW-1185">Reference proteome</keyword>
<evidence type="ECO:0000313" key="9">
    <source>
        <dbReference type="RefSeq" id="XP_070140728.1"/>
    </source>
</evidence>
<evidence type="ECO:0000256" key="2">
    <source>
        <dbReference type="ARBA" id="ARBA00022690"/>
    </source>
</evidence>
<keyword evidence="6" id="KW-0732">Signal</keyword>
<dbReference type="InterPro" id="IPR036186">
    <property type="entry name" value="Serpin_sf"/>
</dbReference>
<dbReference type="GO" id="GO:0004867">
    <property type="term" value="F:serine-type endopeptidase inhibitor activity"/>
    <property type="evidence" value="ECO:0007669"/>
    <property type="project" value="UniProtKB-KW"/>
</dbReference>
<proteinExistence type="inferred from homology"/>
<dbReference type="PROSITE" id="PS00284">
    <property type="entry name" value="SERPIN"/>
    <property type="match status" value="1"/>
</dbReference>
<dbReference type="RefSeq" id="XP_070140728.1">
    <property type="nucleotide sequence ID" value="XM_070284627.1"/>
</dbReference>
<dbReference type="CDD" id="cd19954">
    <property type="entry name" value="serpin42Dd-like_insects"/>
    <property type="match status" value="1"/>
</dbReference>
<feature type="compositionally biased region" description="Low complexity" evidence="5">
    <location>
        <begin position="28"/>
        <end position="60"/>
    </location>
</feature>
<dbReference type="Gene3D" id="2.30.39.10">
    <property type="entry name" value="Alpha-1-antitrypsin, domain 1"/>
    <property type="match status" value="1"/>
</dbReference>
<dbReference type="Gene3D" id="3.30.497.10">
    <property type="entry name" value="Antithrombin, subunit I, domain 2"/>
    <property type="match status" value="1"/>
</dbReference>
<feature type="chain" id="PRO_5047512941" evidence="6">
    <location>
        <begin position="20"/>
        <end position="501"/>
    </location>
</feature>
<protein>
    <submittedName>
        <fullName evidence="9">Serine protease inhibitor 42Dd</fullName>
    </submittedName>
</protein>
<sequence>MANKAIVFILLAASQLLAAQTYDWNENQNQHQNPFQNPYPNQYQNRASQLQGQQQYPSGQHHFNQQDVQIGPRSGVGQDTQKPIRDPQIDVVEMGRAPAPAPVAATRPPATTNYMDRFSSKLFQKIATGGARRNMVYSPISVHAMMCLIAGASEGKTLLELQEVGEFSDKMAAAVDFKDLIDYKKGLGNAELTMATKVYYNRQLGGINPSFTPYSEFYFRAGIQPVDMNQGKDSADQINAWVKDQTRGKIQNLISSSDLDSQTQALLVNAIYFRGLWENEFATMDTLSHQFQHSDGSSSNVAMMYNEGPYGLADIPQLDASVLELAYKNSGTSMFILLPKQRNGLAYLESQLARREFDLNKIASRVQNQTVTVRIPKFQFEFEQDMTVPLKELGVRQMFTPQAQIVKMLDRKVQVEKILQKAFIDVNEAGTEAAATTFAKFVPLSLPQKTPEFTADHPFVFAIRTASSVLFMGRVEHPTLMAPGTDALSKATLSPMYNKSK</sequence>
<evidence type="ECO:0000256" key="6">
    <source>
        <dbReference type="SAM" id="SignalP"/>
    </source>
</evidence>
<gene>
    <name evidence="9" type="primary">nec</name>
</gene>
<evidence type="ECO:0000256" key="3">
    <source>
        <dbReference type="ARBA" id="ARBA00022900"/>
    </source>
</evidence>
<keyword evidence="3 9" id="KW-0722">Serine protease inhibitor</keyword>
<reference evidence="9" key="2">
    <citation type="submission" date="2025-08" db="UniProtKB">
        <authorList>
            <consortium name="RefSeq"/>
        </authorList>
    </citation>
    <scope>IDENTIFICATION</scope>
    <source>
        <strain evidence="9">14028-0561.14</strain>
        <tissue evidence="9">Whole fly</tissue>
    </source>
</reference>
<evidence type="ECO:0000259" key="7">
    <source>
        <dbReference type="SMART" id="SM00093"/>
    </source>
</evidence>
<name>A0ABM4GDD8_DROKI</name>
<dbReference type="PANTHER" id="PTHR11461">
    <property type="entry name" value="SERINE PROTEASE INHIBITOR, SERPIN"/>
    <property type="match status" value="1"/>
</dbReference>
<dbReference type="InterPro" id="IPR042178">
    <property type="entry name" value="Serpin_sf_1"/>
</dbReference>
<keyword evidence="2 9" id="KW-0646">Protease inhibitor</keyword>
<dbReference type="PANTHER" id="PTHR11461:SF211">
    <property type="entry name" value="GH10112P-RELATED"/>
    <property type="match status" value="1"/>
</dbReference>